<sequence length="160" mass="17641">MTPRNIHFRHRPFLAHIREKVQTLKRVEVSSKYQMSTAASSSSSSSTLLVAARASILHKQVTVELINGLRLTGRIVQFDPETMNVKLDSITSTELIYRTQNHNTTAELLFQPPHLPPMHSVALRGNSIKWLDIAHDEPSGAAASVEAAVRLVRAGGLIEG</sequence>
<feature type="domain" description="Sm" evidence="1">
    <location>
        <begin position="56"/>
        <end position="130"/>
    </location>
</feature>
<organism evidence="2 3">
    <name type="scientific">Bodo saltans</name>
    <name type="common">Flagellated protozoan</name>
    <dbReference type="NCBI Taxonomy" id="75058"/>
    <lineage>
        <taxon>Eukaryota</taxon>
        <taxon>Discoba</taxon>
        <taxon>Euglenozoa</taxon>
        <taxon>Kinetoplastea</taxon>
        <taxon>Metakinetoplastina</taxon>
        <taxon>Eubodonida</taxon>
        <taxon>Bodonidae</taxon>
        <taxon>Bodo</taxon>
    </lineage>
</organism>
<accession>A0A0S4IMH1</accession>
<dbReference type="OrthoDB" id="272234at2759"/>
<name>A0A0S4IMH1_BODSA</name>
<evidence type="ECO:0000313" key="3">
    <source>
        <dbReference type="Proteomes" id="UP000051952"/>
    </source>
</evidence>
<reference evidence="3" key="1">
    <citation type="submission" date="2015-09" db="EMBL/GenBank/DDBJ databases">
        <authorList>
            <consortium name="Pathogen Informatics"/>
        </authorList>
    </citation>
    <scope>NUCLEOTIDE SEQUENCE [LARGE SCALE GENOMIC DNA]</scope>
    <source>
        <strain evidence="3">Lake Konstanz</strain>
    </source>
</reference>
<dbReference type="SUPFAM" id="SSF50182">
    <property type="entry name" value="Sm-like ribonucleoproteins"/>
    <property type="match status" value="1"/>
</dbReference>
<dbReference type="Pfam" id="PF01423">
    <property type="entry name" value="LSM"/>
    <property type="match status" value="1"/>
</dbReference>
<dbReference type="EMBL" id="CYKH01000141">
    <property type="protein sequence ID" value="CUE72974.1"/>
    <property type="molecule type" value="Genomic_DNA"/>
</dbReference>
<gene>
    <name evidence="2" type="ORF">BSAL_54690</name>
</gene>
<evidence type="ECO:0000259" key="1">
    <source>
        <dbReference type="Pfam" id="PF01423"/>
    </source>
</evidence>
<dbReference type="CDD" id="cd00600">
    <property type="entry name" value="Sm_like"/>
    <property type="match status" value="1"/>
</dbReference>
<dbReference type="Gene3D" id="2.30.30.100">
    <property type="match status" value="1"/>
</dbReference>
<keyword evidence="3" id="KW-1185">Reference proteome</keyword>
<dbReference type="Proteomes" id="UP000051952">
    <property type="component" value="Unassembled WGS sequence"/>
</dbReference>
<dbReference type="InterPro" id="IPR010920">
    <property type="entry name" value="LSM_dom_sf"/>
</dbReference>
<dbReference type="AlphaFoldDB" id="A0A0S4IMH1"/>
<dbReference type="VEuPathDB" id="TriTrypDB:BSAL_54690"/>
<protein>
    <submittedName>
        <fullName evidence="2">RNA-binding (LSM) protein, putative</fullName>
    </submittedName>
</protein>
<proteinExistence type="predicted"/>
<dbReference type="InterPro" id="IPR001163">
    <property type="entry name" value="Sm_dom_euk/arc"/>
</dbReference>
<evidence type="ECO:0000313" key="2">
    <source>
        <dbReference type="EMBL" id="CUE72974.1"/>
    </source>
</evidence>